<feature type="compositionally biased region" description="Basic and acidic residues" evidence="2">
    <location>
        <begin position="660"/>
        <end position="674"/>
    </location>
</feature>
<dbReference type="AlphaFoldDB" id="Q233T9"/>
<sequence>MENPLDHLKSAVYEEDEEKRLDKIVIGCKLITDALPFEKRIESMINIPKIVDYLLLNSIFSTNSITMILNSLLDKFRDNLEFLENFWKGIEYVSKLSELNPLESQISDLDKDKQHDSSFLPLRQNKYASCLTTVQSGEYNSLIQLNIVRIKYIALSYIQDIYTVYATMKDVDFDLKNGVFITFLHNSYDEKFILTVIQQVEQIKQTFLFYFHSMIDFDDQIEEVIRTKGSNQNKEPDKLKLQIQEYSNWDSQSTNSPLLQQSFQPPIATKSKFSEGNDLKLNLESQDNFSDESLNQNEEEITILDQIEEWMVSSAVPIIGKNEFMLNFFKLEENIELILDFIIDPLVNLPTKIWAKTYPRIKRDQPLRDMRGFKHGINRILELDPVTINAIMMRSYKLIHILSERKNLRVVCNAYPDFFEFAYLKIYEFFRSNEQANLYHVGKLIDSFIKFTPDYSFYFIMLNNLMFNMIDYIYNPQINQVLNGICNVQWNTYKFTEEVTHMILEYIQVSGFITELSGLIVQNEHIDAFKRDKQFKKREIIAMQNKIQSKRNEDIKFRKKIEPIIMPAENLISILEYQTNTEYLDEVMGLPCQKLDREYFSMKELIGLRPDIDGIKKIKNMKKISQSEIMKQRQIMSLSNLPDIKSIENFDKDEEDEEQENRKEIKSQFQFKDDHSTSSPLLNKFRKANFKLSFIRMSKKENIETMLDKNAKRHSKLLTEDNQAKPPPLKNKISKKASQIIVQQQPKQPEPEYSAQDFSTTNSFSSAKLKTIYPDTNVLLVNSEIEHLSKDREYFSEKIIQKEMYAVPGSQICFGLLQEAFNFNENKQLYEKVQINLMTETKKNLIFKIFFDPDGKTFQKLIMNYLIKMRVLSKLKDTHNSALETGKIINLILSKINEFPQYGDFMKKIHEICKEVFDFACKTLIYMHNAKRDNFYLQNFKIVNPLGSCKLVLFETICLIMKNDIPYQCELFNKMSDTTWHIITIQFFNHPTNTFYSKQFYNLMLIVLQFGQENILRNILFKLSCISSLNNAYDNIVRNSVIMYQYHIDTFLLYIKKIVEGINTYTEQQKFKAVKQFLLSSASWNFLRQEIIPPTSMVMPSQSQFANSPKKIKNQKISSSQTHLTLDKSILVNSISERQITQSKEKILEISETRSKLQSITNNASSSSKQKIQLPPILSASQVISHSKNASQLSQTLSTKAESKKGQTMNSTSKIGSLTSLQSDPLKFKHSNNSQTIFSAGNLDTYKDKKLSLNNLNSKKKL</sequence>
<proteinExistence type="predicted"/>
<keyword evidence="4" id="KW-1185">Reference proteome</keyword>
<gene>
    <name evidence="3" type="ORF">TTHERM_00805860</name>
</gene>
<dbReference type="eggNOG" id="ENOG502SRPA">
    <property type="taxonomic scope" value="Eukaryota"/>
</dbReference>
<accession>Q233T9</accession>
<dbReference type="Proteomes" id="UP000009168">
    <property type="component" value="Unassembled WGS sequence"/>
</dbReference>
<dbReference type="RefSeq" id="XP_001011985.2">
    <property type="nucleotide sequence ID" value="XM_001011985.2"/>
</dbReference>
<dbReference type="EMBL" id="GG662769">
    <property type="protein sequence ID" value="EAR91740.2"/>
    <property type="molecule type" value="Genomic_DNA"/>
</dbReference>
<keyword evidence="1" id="KW-0175">Coiled coil</keyword>
<dbReference type="HOGENOM" id="CLU_271325_0_0_1"/>
<feature type="coiled-coil region" evidence="1">
    <location>
        <begin position="526"/>
        <end position="553"/>
    </location>
</feature>
<evidence type="ECO:0000256" key="1">
    <source>
        <dbReference type="SAM" id="Coils"/>
    </source>
</evidence>
<reference evidence="4" key="1">
    <citation type="journal article" date="2006" name="PLoS Biol.">
        <title>Macronuclear genome sequence of the ciliate Tetrahymena thermophila, a model eukaryote.</title>
        <authorList>
            <person name="Eisen J.A."/>
            <person name="Coyne R.S."/>
            <person name="Wu M."/>
            <person name="Wu D."/>
            <person name="Thiagarajan M."/>
            <person name="Wortman J.R."/>
            <person name="Badger J.H."/>
            <person name="Ren Q."/>
            <person name="Amedeo P."/>
            <person name="Jones K.M."/>
            <person name="Tallon L.J."/>
            <person name="Delcher A.L."/>
            <person name="Salzberg S.L."/>
            <person name="Silva J.C."/>
            <person name="Haas B.J."/>
            <person name="Majoros W.H."/>
            <person name="Farzad M."/>
            <person name="Carlton J.M."/>
            <person name="Smith R.K. Jr."/>
            <person name="Garg J."/>
            <person name="Pearlman R.E."/>
            <person name="Karrer K.M."/>
            <person name="Sun L."/>
            <person name="Manning G."/>
            <person name="Elde N.C."/>
            <person name="Turkewitz A.P."/>
            <person name="Asai D.J."/>
            <person name="Wilkes D.E."/>
            <person name="Wang Y."/>
            <person name="Cai H."/>
            <person name="Collins K."/>
            <person name="Stewart B.A."/>
            <person name="Lee S.R."/>
            <person name="Wilamowska K."/>
            <person name="Weinberg Z."/>
            <person name="Ruzzo W.L."/>
            <person name="Wloga D."/>
            <person name="Gaertig J."/>
            <person name="Frankel J."/>
            <person name="Tsao C.-C."/>
            <person name="Gorovsky M.A."/>
            <person name="Keeling P.J."/>
            <person name="Waller R.F."/>
            <person name="Patron N.J."/>
            <person name="Cherry J.M."/>
            <person name="Stover N.A."/>
            <person name="Krieger C.J."/>
            <person name="del Toro C."/>
            <person name="Ryder H.F."/>
            <person name="Williamson S.C."/>
            <person name="Barbeau R.A."/>
            <person name="Hamilton E.P."/>
            <person name="Orias E."/>
        </authorList>
    </citation>
    <scope>NUCLEOTIDE SEQUENCE [LARGE SCALE GENOMIC DNA]</scope>
    <source>
        <strain evidence="4">SB210</strain>
    </source>
</reference>
<name>Q233T9_TETTS</name>
<dbReference type="OrthoDB" id="304527at2759"/>
<feature type="region of interest" description="Disordered" evidence="2">
    <location>
        <begin position="1198"/>
        <end position="1218"/>
    </location>
</feature>
<evidence type="ECO:0000313" key="4">
    <source>
        <dbReference type="Proteomes" id="UP000009168"/>
    </source>
</evidence>
<dbReference type="KEGG" id="tet:TTHERM_00805860"/>
<evidence type="ECO:0000313" key="3">
    <source>
        <dbReference type="EMBL" id="EAR91740.2"/>
    </source>
</evidence>
<dbReference type="InParanoid" id="Q233T9"/>
<dbReference type="GeneID" id="7829630"/>
<evidence type="ECO:0000256" key="2">
    <source>
        <dbReference type="SAM" id="MobiDB-lite"/>
    </source>
</evidence>
<protein>
    <submittedName>
        <fullName evidence="3">Uncharacterized protein</fullName>
    </submittedName>
</protein>
<organism evidence="3 4">
    <name type="scientific">Tetrahymena thermophila (strain SB210)</name>
    <dbReference type="NCBI Taxonomy" id="312017"/>
    <lineage>
        <taxon>Eukaryota</taxon>
        <taxon>Sar</taxon>
        <taxon>Alveolata</taxon>
        <taxon>Ciliophora</taxon>
        <taxon>Intramacronucleata</taxon>
        <taxon>Oligohymenophorea</taxon>
        <taxon>Hymenostomatida</taxon>
        <taxon>Tetrahymenina</taxon>
        <taxon>Tetrahymenidae</taxon>
        <taxon>Tetrahymena</taxon>
    </lineage>
</organism>
<feature type="region of interest" description="Disordered" evidence="2">
    <location>
        <begin position="646"/>
        <end position="674"/>
    </location>
</feature>